<proteinExistence type="predicted"/>
<sequence>RGVHRVRAHLRPDHRGLPRRLQADGQAPAEELGRLRHARQPGPGRRVRGEHARALRPLDGGLPVQPVPHRGAVQGDGGEGVDDAVRARGRAQGHVLPADRHVQGRAAEAHRRPLPVQGGRPLPAGGAGVPLLAERPRHLPQREQDVPHLVQRGGPPAHHLDADGRRPGPGVPAARDGRQRHREAHPVQPQRPARLPDVLPVEPGHDGARLRAHQGAEARGEPRQARGDRRQVQPAGSRH</sequence>
<feature type="region of interest" description="Disordered" evidence="1">
    <location>
        <begin position="148"/>
        <end position="239"/>
    </location>
</feature>
<feature type="non-terminal residue" evidence="2">
    <location>
        <position position="239"/>
    </location>
</feature>
<dbReference type="EMBL" id="KP812286">
    <property type="protein sequence ID" value="ANW43924.1"/>
    <property type="molecule type" value="Genomic_DNA"/>
</dbReference>
<organism evidence="2">
    <name type="scientific">Hydroporus sp. BT0173</name>
    <dbReference type="NCBI Taxonomy" id="1735852"/>
    <lineage>
        <taxon>Eukaryota</taxon>
        <taxon>Metazoa</taxon>
        <taxon>Ecdysozoa</taxon>
        <taxon>Arthropoda</taxon>
        <taxon>Hexapoda</taxon>
        <taxon>Insecta</taxon>
        <taxon>Pterygota</taxon>
        <taxon>Neoptera</taxon>
        <taxon>Endopterygota</taxon>
        <taxon>Coleoptera</taxon>
        <taxon>Adephaga</taxon>
        <taxon>Dytiscoidea</taxon>
        <taxon>Dytiscidae</taxon>
        <taxon>Hydroporinae</taxon>
        <taxon>Hydroporini</taxon>
        <taxon>Hydroporus</taxon>
    </lineage>
</organism>
<feature type="compositionally biased region" description="Basic and acidic residues" evidence="1">
    <location>
        <begin position="97"/>
        <end position="111"/>
    </location>
</feature>
<protein>
    <submittedName>
        <fullName evidence="2">Arginine kinase</fullName>
    </submittedName>
</protein>
<feature type="region of interest" description="Disordered" evidence="1">
    <location>
        <begin position="1"/>
        <end position="130"/>
    </location>
</feature>
<evidence type="ECO:0000313" key="2">
    <source>
        <dbReference type="EMBL" id="ANW43924.1"/>
    </source>
</evidence>
<feature type="compositionally biased region" description="Basic and acidic residues" evidence="1">
    <location>
        <begin position="203"/>
        <end position="231"/>
    </location>
</feature>
<feature type="non-terminal residue" evidence="2">
    <location>
        <position position="1"/>
    </location>
</feature>
<accession>A0A1B1VVX8</accession>
<reference evidence="2" key="1">
    <citation type="journal article" date="2015" name="Syst. Entomol.">
        <title>The beetle tree of life reveals that Coleoptera survived end-Permian mass extinction to diversify during the Cretaceous terrestrial revolution.</title>
        <authorList>
            <person name="McKenna D.D."/>
            <person name="Wild A.L."/>
            <person name="Kandad K."/>
            <person name="Bellamy C.L."/>
            <person name="Beutel R.G."/>
            <person name="Caterino M.S."/>
            <person name="Farnum C.W."/>
            <person name="Hawks D.C."/>
            <person name="Ivie M.A."/>
            <person name="Jameson M.L."/>
            <person name="Leschen R.A.B."/>
            <person name="Marvaldi A.E."/>
            <person name="McHugh J.V."/>
            <person name="Newton A.F."/>
            <person name="Robertson J.A."/>
            <person name="Thayer M.K."/>
            <person name="Whiting M.F."/>
            <person name="Lawrence J.F."/>
            <person name="Slipinski A."/>
            <person name="Maddison D.R."/>
            <person name="Farrell B.D."/>
        </authorList>
    </citation>
    <scope>NUCLEOTIDE SEQUENCE</scope>
</reference>
<name>A0A1B1VVX8_9DYTI</name>
<dbReference type="AlphaFoldDB" id="A0A1B1VVX8"/>
<keyword evidence="2" id="KW-0418">Kinase</keyword>
<keyword evidence="2" id="KW-0808">Transferase</keyword>
<dbReference type="GO" id="GO:0016301">
    <property type="term" value="F:kinase activity"/>
    <property type="evidence" value="ECO:0007669"/>
    <property type="project" value="UniProtKB-KW"/>
</dbReference>
<evidence type="ECO:0000256" key="1">
    <source>
        <dbReference type="SAM" id="MobiDB-lite"/>
    </source>
</evidence>